<dbReference type="CDD" id="cd17535">
    <property type="entry name" value="REC_NarL-like"/>
    <property type="match status" value="1"/>
</dbReference>
<evidence type="ECO:0000256" key="5">
    <source>
        <dbReference type="PROSITE-ProRule" id="PRU00169"/>
    </source>
</evidence>
<dbReference type="GO" id="GO:0003677">
    <property type="term" value="F:DNA binding"/>
    <property type="evidence" value="ECO:0007669"/>
    <property type="project" value="UniProtKB-KW"/>
</dbReference>
<protein>
    <submittedName>
        <fullName evidence="8">Response regulator transcription factor</fullName>
    </submittedName>
</protein>
<dbReference type="InterPro" id="IPR058245">
    <property type="entry name" value="NreC/VraR/RcsB-like_REC"/>
</dbReference>
<dbReference type="SUPFAM" id="SSF52172">
    <property type="entry name" value="CheY-like"/>
    <property type="match status" value="1"/>
</dbReference>
<feature type="modified residue" description="4-aspartylphosphate" evidence="5">
    <location>
        <position position="54"/>
    </location>
</feature>
<evidence type="ECO:0000259" key="6">
    <source>
        <dbReference type="PROSITE" id="PS50043"/>
    </source>
</evidence>
<dbReference type="Proteomes" id="UP000267268">
    <property type="component" value="Chromosome 1"/>
</dbReference>
<dbReference type="Gene3D" id="3.40.50.2300">
    <property type="match status" value="1"/>
</dbReference>
<proteinExistence type="predicted"/>
<evidence type="ECO:0000256" key="4">
    <source>
        <dbReference type="ARBA" id="ARBA00023163"/>
    </source>
</evidence>
<dbReference type="InterPro" id="IPR016032">
    <property type="entry name" value="Sig_transdc_resp-reg_C-effctor"/>
</dbReference>
<dbReference type="Gene3D" id="1.10.10.10">
    <property type="entry name" value="Winged helix-like DNA-binding domain superfamily/Winged helix DNA-binding domain"/>
    <property type="match status" value="1"/>
</dbReference>
<feature type="domain" description="Response regulatory" evidence="7">
    <location>
        <begin position="5"/>
        <end position="121"/>
    </location>
</feature>
<dbReference type="OrthoDB" id="9797341at2"/>
<keyword evidence="1 5" id="KW-0597">Phosphoprotein</keyword>
<evidence type="ECO:0000256" key="2">
    <source>
        <dbReference type="ARBA" id="ARBA00023015"/>
    </source>
</evidence>
<keyword evidence="2" id="KW-0805">Transcription regulation</keyword>
<dbReference type="GO" id="GO:0000160">
    <property type="term" value="P:phosphorelay signal transduction system"/>
    <property type="evidence" value="ECO:0007669"/>
    <property type="project" value="InterPro"/>
</dbReference>
<dbReference type="InterPro" id="IPR001789">
    <property type="entry name" value="Sig_transdc_resp-reg_receiver"/>
</dbReference>
<dbReference type="PANTHER" id="PTHR44688">
    <property type="entry name" value="DNA-BINDING TRANSCRIPTIONAL ACTIVATOR DEVR_DOSR"/>
    <property type="match status" value="1"/>
</dbReference>
<organism evidence="8 9">
    <name type="scientific">Flammeovirga pectinis</name>
    <dbReference type="NCBI Taxonomy" id="2494373"/>
    <lineage>
        <taxon>Bacteria</taxon>
        <taxon>Pseudomonadati</taxon>
        <taxon>Bacteroidota</taxon>
        <taxon>Cytophagia</taxon>
        <taxon>Cytophagales</taxon>
        <taxon>Flammeovirgaceae</taxon>
        <taxon>Flammeovirga</taxon>
    </lineage>
</organism>
<evidence type="ECO:0000313" key="9">
    <source>
        <dbReference type="Proteomes" id="UP000267268"/>
    </source>
</evidence>
<dbReference type="RefSeq" id="WP_126615198.1">
    <property type="nucleotide sequence ID" value="NZ_CP034562.1"/>
</dbReference>
<dbReference type="InterPro" id="IPR000792">
    <property type="entry name" value="Tscrpt_reg_LuxR_C"/>
</dbReference>
<keyword evidence="9" id="KW-1185">Reference proteome</keyword>
<dbReference type="CDD" id="cd06170">
    <property type="entry name" value="LuxR_C_like"/>
    <property type="match status" value="1"/>
</dbReference>
<dbReference type="InterPro" id="IPR011006">
    <property type="entry name" value="CheY-like_superfamily"/>
</dbReference>
<accession>A0A3S9P4D5</accession>
<reference evidence="8 9" key="1">
    <citation type="submission" date="2018-12" db="EMBL/GenBank/DDBJ databases">
        <title>Flammeovirga pectinis sp. nov., isolated from the gut of the Korean scallop, Patinopecten yessoensis.</title>
        <authorList>
            <person name="Bae J.-W."/>
            <person name="Jeong Y.-S."/>
            <person name="Kang W."/>
        </authorList>
    </citation>
    <scope>NUCLEOTIDE SEQUENCE [LARGE SCALE GENOMIC DNA]</scope>
    <source>
        <strain evidence="8 9">L12M1</strain>
    </source>
</reference>
<evidence type="ECO:0000256" key="1">
    <source>
        <dbReference type="ARBA" id="ARBA00022553"/>
    </source>
</evidence>
<dbReference type="SUPFAM" id="SSF46894">
    <property type="entry name" value="C-terminal effector domain of the bipartite response regulators"/>
    <property type="match status" value="1"/>
</dbReference>
<evidence type="ECO:0000259" key="7">
    <source>
        <dbReference type="PROSITE" id="PS50110"/>
    </source>
</evidence>
<dbReference type="PROSITE" id="PS50043">
    <property type="entry name" value="HTH_LUXR_2"/>
    <property type="match status" value="1"/>
</dbReference>
<keyword evidence="3" id="KW-0238">DNA-binding</keyword>
<sequence>MYSINILIVDDHILFSMGIEQLIKKHFTAEVQSISNPEEALKLPLGIFDIILIDMEMPQMKGFEFIERAQKKLIGRSTKFLIVTMHDKPSIIKKTIEQKINGYILKDDNAKEFVKAIDYLQNNGTYFSKRIKSILEFSTAENEVFLSPREEDILKLVAKGRSNADIADELFISTETVKTHNRNIKSKLNIENRADLVKYAIDNLLV</sequence>
<dbReference type="PRINTS" id="PR00038">
    <property type="entry name" value="HTHLUXR"/>
</dbReference>
<dbReference type="EMBL" id="CP034562">
    <property type="protein sequence ID" value="AZQ63066.1"/>
    <property type="molecule type" value="Genomic_DNA"/>
</dbReference>
<gene>
    <name evidence="8" type="ORF">EI427_12710</name>
</gene>
<dbReference type="PROSITE" id="PS00622">
    <property type="entry name" value="HTH_LUXR_1"/>
    <property type="match status" value="1"/>
</dbReference>
<dbReference type="InterPro" id="IPR036388">
    <property type="entry name" value="WH-like_DNA-bd_sf"/>
</dbReference>
<dbReference type="GO" id="GO:0006355">
    <property type="term" value="P:regulation of DNA-templated transcription"/>
    <property type="evidence" value="ECO:0007669"/>
    <property type="project" value="InterPro"/>
</dbReference>
<dbReference type="AlphaFoldDB" id="A0A3S9P4D5"/>
<dbReference type="Pfam" id="PF00196">
    <property type="entry name" value="GerE"/>
    <property type="match status" value="1"/>
</dbReference>
<evidence type="ECO:0000256" key="3">
    <source>
        <dbReference type="ARBA" id="ARBA00023125"/>
    </source>
</evidence>
<dbReference type="KEGG" id="fll:EI427_12710"/>
<dbReference type="SMART" id="SM00421">
    <property type="entry name" value="HTH_LUXR"/>
    <property type="match status" value="1"/>
</dbReference>
<keyword evidence="4" id="KW-0804">Transcription</keyword>
<evidence type="ECO:0000313" key="8">
    <source>
        <dbReference type="EMBL" id="AZQ63066.1"/>
    </source>
</evidence>
<dbReference type="Pfam" id="PF00072">
    <property type="entry name" value="Response_reg"/>
    <property type="match status" value="1"/>
</dbReference>
<dbReference type="PANTHER" id="PTHR44688:SF16">
    <property type="entry name" value="DNA-BINDING TRANSCRIPTIONAL ACTIVATOR DEVR_DOSR"/>
    <property type="match status" value="1"/>
</dbReference>
<dbReference type="SMART" id="SM00448">
    <property type="entry name" value="REC"/>
    <property type="match status" value="1"/>
</dbReference>
<dbReference type="PROSITE" id="PS50110">
    <property type="entry name" value="RESPONSE_REGULATORY"/>
    <property type="match status" value="1"/>
</dbReference>
<name>A0A3S9P4D5_9BACT</name>
<feature type="domain" description="HTH luxR-type" evidence="6">
    <location>
        <begin position="139"/>
        <end position="204"/>
    </location>
</feature>